<dbReference type="PANTHER" id="PTHR13170:SF16">
    <property type="entry name" value="PROTEIN O-GLCNACASE"/>
    <property type="match status" value="1"/>
</dbReference>
<proteinExistence type="inferred from homology"/>
<evidence type="ECO:0000256" key="2">
    <source>
        <dbReference type="ARBA" id="ARBA00023295"/>
    </source>
</evidence>
<gene>
    <name evidence="6" type="ORF">BJY18_002544</name>
</gene>
<keyword evidence="4" id="KW-0732">Signal</keyword>
<dbReference type="Proteomes" id="UP000581769">
    <property type="component" value="Unassembled WGS sequence"/>
</dbReference>
<dbReference type="Pfam" id="PF07555">
    <property type="entry name" value="NAGidase"/>
    <property type="match status" value="1"/>
</dbReference>
<dbReference type="EMBL" id="JACHMG010000001">
    <property type="protein sequence ID" value="MBB4685059.1"/>
    <property type="molecule type" value="Genomic_DNA"/>
</dbReference>
<evidence type="ECO:0000313" key="6">
    <source>
        <dbReference type="EMBL" id="MBB4685059.1"/>
    </source>
</evidence>
<dbReference type="PANTHER" id="PTHR13170">
    <property type="entry name" value="O-GLCNACASE"/>
    <property type="match status" value="1"/>
</dbReference>
<keyword evidence="1 3" id="KW-0378">Hydrolase</keyword>
<organism evidence="6 7">
    <name type="scientific">Amycolatopsis jiangsuensis</name>
    <dbReference type="NCBI Taxonomy" id="1181879"/>
    <lineage>
        <taxon>Bacteria</taxon>
        <taxon>Bacillati</taxon>
        <taxon>Actinomycetota</taxon>
        <taxon>Actinomycetes</taxon>
        <taxon>Pseudonocardiales</taxon>
        <taxon>Pseudonocardiaceae</taxon>
        <taxon>Amycolatopsis</taxon>
    </lineage>
</organism>
<name>A0A840IU53_9PSEU</name>
<dbReference type="GO" id="GO:1901135">
    <property type="term" value="P:carbohydrate derivative metabolic process"/>
    <property type="evidence" value="ECO:0007669"/>
    <property type="project" value="UniProtKB-ARBA"/>
</dbReference>
<evidence type="ECO:0000313" key="7">
    <source>
        <dbReference type="Proteomes" id="UP000581769"/>
    </source>
</evidence>
<dbReference type="PROSITE" id="PS52009">
    <property type="entry name" value="GH84"/>
    <property type="match status" value="1"/>
</dbReference>
<dbReference type="InterPro" id="IPR051822">
    <property type="entry name" value="Glycosyl_Hydrolase_84"/>
</dbReference>
<dbReference type="Gene3D" id="3.20.20.80">
    <property type="entry name" value="Glycosidases"/>
    <property type="match status" value="1"/>
</dbReference>
<comment type="similarity">
    <text evidence="3">Belongs to the glycosyl hydrolase 84 family.</text>
</comment>
<comment type="caution">
    <text evidence="6">The sequence shown here is derived from an EMBL/GenBank/DDBJ whole genome shotgun (WGS) entry which is preliminary data.</text>
</comment>
<reference evidence="6 7" key="1">
    <citation type="submission" date="2020-08" db="EMBL/GenBank/DDBJ databases">
        <title>Sequencing the genomes of 1000 actinobacteria strains.</title>
        <authorList>
            <person name="Klenk H.-P."/>
        </authorList>
    </citation>
    <scope>NUCLEOTIDE SEQUENCE [LARGE SCALE GENOMIC DNA]</scope>
    <source>
        <strain evidence="6 7">DSM 45859</strain>
    </source>
</reference>
<feature type="chain" id="PRO_5032910488" evidence="4">
    <location>
        <begin position="31"/>
        <end position="644"/>
    </location>
</feature>
<sequence length="644" mass="68230">MTLPGRIRLAAVAVAGAIAATLALTQPAAAAPGGVPVVSPTPQQISSQPDEVKIPSTVVLVVDQTTDAAAKDLLSTLLKEHGAKRIITLDPDAAAQQHGLLLVRLGGPGFSSQAPSQAEGYALTVSRLSGILIAGRDGSGQYYGVQTLRQLLVPSGGSWAVHGVSVRDWPNMALRGSIEGFYGPPWSTEARLHQIAFLGETKANTYIYSPKDDAYLRAQWRDPYPQQELETLGQVVASATAHHVEFTYALSPGVSICFSSAADVAAVKAKFQSVYDLGVRSFSMPFDDISYTKWNCDGDQAAYGAPGQAAAGKAQVTLLNAITADFVKTHDGVRPLQTVPTEYSDLEDSPYKTELRENLDPSVVVQWTGTAVVPPSVTNDQARQVSTLYGRKVFLWDNYPVNDYGESAGRLLLAPYDHRDAGLSQYLGGIVSNPMNQEAASQIAEFGVADFSWNDAAYSAERSWPQALARLAGGDPEATAALTVFADLEHYGPSSGPGPWQPQAPVLAAKTADFWDRWNAGDHSASGELRAYAEQIRDAAPVIRDGRVDSAFVTDAGPWLDATALWGQAMVTRIDALTAAAEGDQDKARQLTTTGDSLVSQAQAVKTGNTNAWGVRQALVGDGVLDTFLSQARDATVGSTAGAA</sequence>
<dbReference type="InterPro" id="IPR011496">
    <property type="entry name" value="O-GlcNAcase_cat"/>
</dbReference>
<dbReference type="EC" id="3.2.1.35" evidence="6"/>
<dbReference type="SUPFAM" id="SSF55545">
    <property type="entry name" value="beta-N-acetylhexosaminidase-like domain"/>
    <property type="match status" value="1"/>
</dbReference>
<accession>A0A840IU53</accession>
<dbReference type="RefSeq" id="WP_184780140.1">
    <property type="nucleotide sequence ID" value="NZ_JACHMG010000001.1"/>
</dbReference>
<dbReference type="InterPro" id="IPR015882">
    <property type="entry name" value="HEX_bac_N"/>
</dbReference>
<evidence type="ECO:0000256" key="4">
    <source>
        <dbReference type="SAM" id="SignalP"/>
    </source>
</evidence>
<keyword evidence="2 3" id="KW-0326">Glycosidase</keyword>
<evidence type="ECO:0000259" key="5">
    <source>
        <dbReference type="PROSITE" id="PS52009"/>
    </source>
</evidence>
<keyword evidence="7" id="KW-1185">Reference proteome</keyword>
<dbReference type="Pfam" id="PF02838">
    <property type="entry name" value="Glyco_hydro_20b"/>
    <property type="match status" value="1"/>
</dbReference>
<dbReference type="GO" id="GO:0004415">
    <property type="term" value="F:hyalurononglucosaminidase activity"/>
    <property type="evidence" value="ECO:0007669"/>
    <property type="project" value="UniProtKB-EC"/>
</dbReference>
<evidence type="ECO:0000256" key="3">
    <source>
        <dbReference type="PROSITE-ProRule" id="PRU01353"/>
    </source>
</evidence>
<feature type="domain" description="GH84" evidence="5">
    <location>
        <begin position="173"/>
        <end position="456"/>
    </location>
</feature>
<dbReference type="SUPFAM" id="SSF51445">
    <property type="entry name" value="(Trans)glycosidases"/>
    <property type="match status" value="1"/>
</dbReference>
<dbReference type="InterPro" id="IPR017853">
    <property type="entry name" value="GH"/>
</dbReference>
<evidence type="ECO:0000256" key="1">
    <source>
        <dbReference type="ARBA" id="ARBA00022801"/>
    </source>
</evidence>
<dbReference type="GO" id="GO:0005975">
    <property type="term" value="P:carbohydrate metabolic process"/>
    <property type="evidence" value="ECO:0007669"/>
    <property type="project" value="UniProtKB-ARBA"/>
</dbReference>
<dbReference type="Gene3D" id="1.20.58.460">
    <property type="entry name" value="Hyaluronidase post-catalytic domain-like"/>
    <property type="match status" value="1"/>
</dbReference>
<protein>
    <submittedName>
        <fullName evidence="6">Hyaluronoglucosaminidase</fullName>
        <ecNumber evidence="6">3.2.1.35</ecNumber>
    </submittedName>
</protein>
<dbReference type="InterPro" id="IPR029018">
    <property type="entry name" value="Hex-like_dom2"/>
</dbReference>
<dbReference type="Gene3D" id="3.30.379.10">
    <property type="entry name" value="Chitobiase/beta-hexosaminidase domain 2-like"/>
    <property type="match status" value="1"/>
</dbReference>
<feature type="active site" description="Proton donor" evidence="3">
    <location>
        <position position="288"/>
    </location>
</feature>
<feature type="signal peptide" evidence="4">
    <location>
        <begin position="1"/>
        <end position="30"/>
    </location>
</feature>
<dbReference type="AlphaFoldDB" id="A0A840IU53"/>